<dbReference type="SUPFAM" id="SSF47384">
    <property type="entry name" value="Homodimeric domain of signal transducing histidine kinase"/>
    <property type="match status" value="1"/>
</dbReference>
<keyword evidence="11" id="KW-1185">Reference proteome</keyword>
<dbReference type="Pfam" id="PF02518">
    <property type="entry name" value="HATPase_c"/>
    <property type="match status" value="1"/>
</dbReference>
<dbReference type="InterPro" id="IPR005467">
    <property type="entry name" value="His_kinase_dom"/>
</dbReference>
<dbReference type="SMART" id="SM00065">
    <property type="entry name" value="GAF"/>
    <property type="match status" value="2"/>
</dbReference>
<gene>
    <name evidence="10" type="ORF">DN745_01540</name>
</gene>
<dbReference type="InterPro" id="IPR003594">
    <property type="entry name" value="HATPase_dom"/>
</dbReference>
<evidence type="ECO:0000313" key="10">
    <source>
        <dbReference type="EMBL" id="AWV88084.1"/>
    </source>
</evidence>
<dbReference type="PANTHER" id="PTHR43065">
    <property type="entry name" value="SENSOR HISTIDINE KINASE"/>
    <property type="match status" value="1"/>
</dbReference>
<dbReference type="Proteomes" id="UP000249799">
    <property type="component" value="Chromosome"/>
</dbReference>
<evidence type="ECO:0000256" key="3">
    <source>
        <dbReference type="ARBA" id="ARBA00022553"/>
    </source>
</evidence>
<dbReference type="GO" id="GO:0005524">
    <property type="term" value="F:ATP binding"/>
    <property type="evidence" value="ECO:0007669"/>
    <property type="project" value="UniProtKB-KW"/>
</dbReference>
<dbReference type="InterPro" id="IPR036097">
    <property type="entry name" value="HisK_dim/P_sf"/>
</dbReference>
<dbReference type="InterPro" id="IPR036890">
    <property type="entry name" value="HATPase_C_sf"/>
</dbReference>
<evidence type="ECO:0000256" key="7">
    <source>
        <dbReference type="ARBA" id="ARBA00022840"/>
    </source>
</evidence>
<dbReference type="InterPro" id="IPR029016">
    <property type="entry name" value="GAF-like_dom_sf"/>
</dbReference>
<dbReference type="Gene3D" id="3.30.450.40">
    <property type="match status" value="2"/>
</dbReference>
<comment type="catalytic activity">
    <reaction evidence="1">
        <text>ATP + protein L-histidine = ADP + protein N-phospho-L-histidine.</text>
        <dbReference type="EC" id="2.7.13.3"/>
    </reaction>
</comment>
<dbReference type="EMBL" id="CP030032">
    <property type="protein sequence ID" value="AWV88084.1"/>
    <property type="molecule type" value="Genomic_DNA"/>
</dbReference>
<keyword evidence="5" id="KW-0547">Nucleotide-binding</keyword>
<keyword evidence="6" id="KW-0418">Kinase</keyword>
<evidence type="ECO:0000256" key="6">
    <source>
        <dbReference type="ARBA" id="ARBA00022777"/>
    </source>
</evidence>
<dbReference type="PROSITE" id="PS50109">
    <property type="entry name" value="HIS_KIN"/>
    <property type="match status" value="1"/>
</dbReference>
<dbReference type="KEGG" id="bsed:DN745_01540"/>
<dbReference type="SMART" id="SM00388">
    <property type="entry name" value="HisKA"/>
    <property type="match status" value="1"/>
</dbReference>
<dbReference type="SUPFAM" id="SSF55781">
    <property type="entry name" value="GAF domain-like"/>
    <property type="match status" value="2"/>
</dbReference>
<dbReference type="Gene3D" id="1.10.287.130">
    <property type="match status" value="1"/>
</dbReference>
<dbReference type="SUPFAM" id="SSF55874">
    <property type="entry name" value="ATPase domain of HSP90 chaperone/DNA topoisomerase II/histidine kinase"/>
    <property type="match status" value="1"/>
</dbReference>
<dbReference type="InterPro" id="IPR003018">
    <property type="entry name" value="GAF"/>
</dbReference>
<feature type="domain" description="Histidine kinase" evidence="9">
    <location>
        <begin position="476"/>
        <end position="689"/>
    </location>
</feature>
<evidence type="ECO:0000313" key="11">
    <source>
        <dbReference type="Proteomes" id="UP000249799"/>
    </source>
</evidence>
<reference evidence="10 11" key="1">
    <citation type="submission" date="2018-06" db="EMBL/GenBank/DDBJ databases">
        <title>Lujinxingia sediminis gen. nov. sp. nov., a new facultative anaerobic member of the class Deltaproteobacteria, and proposal of Lujinxingaceae fam. nov.</title>
        <authorList>
            <person name="Guo L.-Y."/>
            <person name="Li C.-M."/>
            <person name="Wang S."/>
            <person name="Du Z.-J."/>
        </authorList>
    </citation>
    <scope>NUCLEOTIDE SEQUENCE [LARGE SCALE GENOMIC DNA]</scope>
    <source>
        <strain evidence="10 11">FA350</strain>
    </source>
</reference>
<evidence type="ECO:0000259" key="9">
    <source>
        <dbReference type="PROSITE" id="PS50109"/>
    </source>
</evidence>
<evidence type="ECO:0000256" key="8">
    <source>
        <dbReference type="ARBA" id="ARBA00023012"/>
    </source>
</evidence>
<dbReference type="Pfam" id="PF00512">
    <property type="entry name" value="HisKA"/>
    <property type="match status" value="1"/>
</dbReference>
<evidence type="ECO:0000256" key="4">
    <source>
        <dbReference type="ARBA" id="ARBA00022679"/>
    </source>
</evidence>
<dbReference type="Pfam" id="PF01590">
    <property type="entry name" value="GAF"/>
    <property type="match status" value="2"/>
</dbReference>
<proteinExistence type="predicted"/>
<evidence type="ECO:0000256" key="5">
    <source>
        <dbReference type="ARBA" id="ARBA00022741"/>
    </source>
</evidence>
<dbReference type="PANTHER" id="PTHR43065:SF10">
    <property type="entry name" value="PEROXIDE STRESS-ACTIVATED HISTIDINE KINASE MAK3"/>
    <property type="match status" value="1"/>
</dbReference>
<dbReference type="OrthoDB" id="5505169at2"/>
<dbReference type="AlphaFoldDB" id="A0A2Z4FH48"/>
<sequence>MAGTFGFCWTPTQWTEKTMSEDLITSDSITQRSALRASSPDAHDVLLTWLNQPEHELADAVRDLSPEQITRLLSGIGEVFRRQVTKFTGMQEIGSALGQTMHLDELLQLIMDKIVRLMDAERATLFLVDPETGELWSKVAQGDINTEIRLQPGEGLAGWVAQTGTSINVRDAYNDERFQRGVDLQTGFDTRNMLCQPVRNQEGEIIGVVQVLNRAEGSFSDQDESLLSAIASQTAVAIENSKLYLSVLEQNTKLERARMELQHKVRELDLLYDVERELSAAVDLEELVESITQKTLELISAQASALTLHEAEHNRMFVMVNRAGAKTCDGGDASNGRATATGEPQWEFSTRDIPHGYGIASKVIASKTTFRCDTGGCGEVADAASDEIGICVESVICVPLFDEDECIGALEVMNRVPSPNDSMAPFIDQPLGFSEDDRKVLTLIAGQIASTVAARRHRYKQEKVERLSAIGQMLTGVVHDLKNPIAVISGNAQLMVRADDREKRSEYAASINKQFEHLNQMTRELLSFARGEHEITMAEVDLEAFNAEVDELLLHELNDTGVTYETKLIRKNDAPKTAKFDAGKIKRAIMNLARNAAEAMPDGGHFEMRVERDENPAEIRFVCSDTGPGVPEDIQATLFDSFVTSGKQNGTGLGLAIVKKIVDDHHASITYQNQADGGAAFIIRIPQLASI</sequence>
<dbReference type="EC" id="2.7.13.3" evidence="2"/>
<protein>
    <recommendedName>
        <fullName evidence="2">histidine kinase</fullName>
        <ecNumber evidence="2">2.7.13.3</ecNumber>
    </recommendedName>
</protein>
<name>A0A2Z4FH48_9DELT</name>
<evidence type="ECO:0000256" key="1">
    <source>
        <dbReference type="ARBA" id="ARBA00000085"/>
    </source>
</evidence>
<organism evidence="10 11">
    <name type="scientific">Bradymonas sediminis</name>
    <dbReference type="NCBI Taxonomy" id="1548548"/>
    <lineage>
        <taxon>Bacteria</taxon>
        <taxon>Deltaproteobacteria</taxon>
        <taxon>Bradymonadales</taxon>
        <taxon>Bradymonadaceae</taxon>
        <taxon>Bradymonas</taxon>
    </lineage>
</organism>
<keyword evidence="8" id="KW-0902">Two-component regulatory system</keyword>
<dbReference type="Gene3D" id="3.30.565.10">
    <property type="entry name" value="Histidine kinase-like ATPase, C-terminal domain"/>
    <property type="match status" value="1"/>
</dbReference>
<evidence type="ECO:0000256" key="2">
    <source>
        <dbReference type="ARBA" id="ARBA00012438"/>
    </source>
</evidence>
<keyword evidence="4" id="KW-0808">Transferase</keyword>
<keyword evidence="3" id="KW-0597">Phosphoprotein</keyword>
<dbReference type="CDD" id="cd00082">
    <property type="entry name" value="HisKA"/>
    <property type="match status" value="1"/>
</dbReference>
<keyword evidence="7" id="KW-0067">ATP-binding</keyword>
<dbReference type="InterPro" id="IPR004358">
    <property type="entry name" value="Sig_transdc_His_kin-like_C"/>
</dbReference>
<dbReference type="GO" id="GO:0000155">
    <property type="term" value="F:phosphorelay sensor kinase activity"/>
    <property type="evidence" value="ECO:0007669"/>
    <property type="project" value="InterPro"/>
</dbReference>
<dbReference type="SMART" id="SM00387">
    <property type="entry name" value="HATPase_c"/>
    <property type="match status" value="1"/>
</dbReference>
<dbReference type="InterPro" id="IPR003661">
    <property type="entry name" value="HisK_dim/P_dom"/>
</dbReference>
<dbReference type="PRINTS" id="PR00344">
    <property type="entry name" value="BCTRLSENSOR"/>
</dbReference>
<accession>A0A2Z4FH48</accession>